<evidence type="ECO:0000256" key="8">
    <source>
        <dbReference type="ARBA" id="ARBA00047937"/>
    </source>
</evidence>
<dbReference type="GO" id="GO:0004820">
    <property type="term" value="F:glycine-tRNA ligase activity"/>
    <property type="evidence" value="ECO:0007669"/>
    <property type="project" value="UniProtKB-UniRule"/>
</dbReference>
<dbReference type="FunFam" id="3.30.930.10:FF:000006">
    <property type="entry name" value="Glycine--tRNA ligase alpha subunit"/>
    <property type="match status" value="1"/>
</dbReference>
<evidence type="ECO:0000256" key="7">
    <source>
        <dbReference type="ARBA" id="ARBA00023146"/>
    </source>
</evidence>
<dbReference type="EC" id="6.1.1.14" evidence="9"/>
<proteinExistence type="inferred from homology"/>
<name>A0A1M7DGQ7_9BRAD</name>
<gene>
    <name evidence="9" type="primary">glyQ</name>
    <name evidence="10" type="ORF">SAMN05444171_5312</name>
</gene>
<evidence type="ECO:0000256" key="5">
    <source>
        <dbReference type="ARBA" id="ARBA00022840"/>
    </source>
</evidence>
<dbReference type="AlphaFoldDB" id="A0A1M7DGQ7"/>
<evidence type="ECO:0000256" key="9">
    <source>
        <dbReference type="HAMAP-Rule" id="MF_00254"/>
    </source>
</evidence>
<keyword evidence="7 9" id="KW-0030">Aminoacyl-tRNA synthetase</keyword>
<keyword evidence="5 9" id="KW-0067">ATP-binding</keyword>
<dbReference type="CDD" id="cd00733">
    <property type="entry name" value="GlyRS_alpha_core"/>
    <property type="match status" value="1"/>
</dbReference>
<accession>A0A1M7DGQ7</accession>
<evidence type="ECO:0000256" key="4">
    <source>
        <dbReference type="ARBA" id="ARBA00022741"/>
    </source>
</evidence>
<dbReference type="NCBIfam" id="NF006827">
    <property type="entry name" value="PRK09348.1"/>
    <property type="match status" value="1"/>
</dbReference>
<dbReference type="Gene3D" id="3.30.930.10">
    <property type="entry name" value="Bira Bifunctional Protein, Domain 2"/>
    <property type="match status" value="1"/>
</dbReference>
<keyword evidence="9" id="KW-0963">Cytoplasm</keyword>
<dbReference type="EMBL" id="FNTI01000001">
    <property type="protein sequence ID" value="SED82897.1"/>
    <property type="molecule type" value="Genomic_DNA"/>
</dbReference>
<evidence type="ECO:0000256" key="6">
    <source>
        <dbReference type="ARBA" id="ARBA00022917"/>
    </source>
</evidence>
<evidence type="ECO:0000256" key="3">
    <source>
        <dbReference type="ARBA" id="ARBA00022598"/>
    </source>
</evidence>
<evidence type="ECO:0000256" key="2">
    <source>
        <dbReference type="ARBA" id="ARBA00011209"/>
    </source>
</evidence>
<evidence type="ECO:0000313" key="10">
    <source>
        <dbReference type="EMBL" id="SED82897.1"/>
    </source>
</evidence>
<dbReference type="HAMAP" id="MF_00254">
    <property type="entry name" value="Gly_tRNA_synth_alpha"/>
    <property type="match status" value="1"/>
</dbReference>
<dbReference type="NCBIfam" id="TIGR00388">
    <property type="entry name" value="glyQ"/>
    <property type="match status" value="1"/>
</dbReference>
<dbReference type="PRINTS" id="PR01044">
    <property type="entry name" value="TRNASYNTHGA"/>
</dbReference>
<dbReference type="Gene3D" id="1.20.58.180">
    <property type="entry name" value="Class II aaRS and biotin synthetases, domain 2"/>
    <property type="match status" value="1"/>
</dbReference>
<dbReference type="InterPro" id="IPR045864">
    <property type="entry name" value="aa-tRNA-synth_II/BPL/LPL"/>
</dbReference>
<dbReference type="InterPro" id="IPR006194">
    <property type="entry name" value="Gly-tRNA-synth_heterodimer"/>
</dbReference>
<comment type="subunit">
    <text evidence="2 9">Tetramer of two alpha and two beta subunits.</text>
</comment>
<dbReference type="PANTHER" id="PTHR30075:SF2">
    <property type="entry name" value="GLYCINE--TRNA LIGASE, CHLOROPLASTIC_MITOCHONDRIAL 2"/>
    <property type="match status" value="1"/>
</dbReference>
<reference evidence="10 11" key="1">
    <citation type="submission" date="2016-10" db="EMBL/GenBank/DDBJ databases">
        <authorList>
            <person name="de Groot N.N."/>
        </authorList>
    </citation>
    <scope>NUCLEOTIDE SEQUENCE [LARGE SCALE GENOMIC DNA]</scope>
    <source>
        <strain evidence="10 11">GAS522</strain>
    </source>
</reference>
<keyword evidence="6 9" id="KW-0648">Protein biosynthesis</keyword>
<comment type="similarity">
    <text evidence="1 9">Belongs to the class-II aminoacyl-tRNA synthetase family.</text>
</comment>
<dbReference type="Pfam" id="PF02091">
    <property type="entry name" value="tRNA-synt_2e"/>
    <property type="match status" value="1"/>
</dbReference>
<dbReference type="PROSITE" id="PS50861">
    <property type="entry name" value="AA_TRNA_LIGASE_II_GLYAB"/>
    <property type="match status" value="1"/>
</dbReference>
<keyword evidence="4 9" id="KW-0547">Nucleotide-binding</keyword>
<keyword evidence="3 9" id="KW-0436">Ligase</keyword>
<dbReference type="GO" id="GO:0005524">
    <property type="term" value="F:ATP binding"/>
    <property type="evidence" value="ECO:0007669"/>
    <property type="project" value="UniProtKB-UniRule"/>
</dbReference>
<dbReference type="Proteomes" id="UP000183208">
    <property type="component" value="Unassembled WGS sequence"/>
</dbReference>
<dbReference type="GO" id="GO:0006426">
    <property type="term" value="P:glycyl-tRNA aminoacylation"/>
    <property type="evidence" value="ECO:0007669"/>
    <property type="project" value="UniProtKB-UniRule"/>
</dbReference>
<sequence>MTANLSSPAFALIPLAAADTVPRAQNPLARPILPMDDLPAHMRPERSFQGFILALQRFWAEQGCVILQPYDMEMGAGTFHPATTLRALGPKRWNAAYVQPSRRPKDGRYGENPNRLQHYYQFQVIMKPSPPNLQDLYLKSLAAIGIDSALHDIRFVEDDWESPTLGAWGLGWECWCDGMEVSQFTYFQQVAGVECAPVAGELTYGLERLAMYVQGVDRVYDLNFNGRDGDERVTYGDVYLQAEQEYSRHNFEHSDAEMLFKQFAMAEEACKKYLDAGWKDGKCEAHLMALPAYDQCIKASHVFNLLDARGVISVTERQSYIMRVRELAKACGEAWVHTEAGRAV</sequence>
<comment type="subcellular location">
    <subcellularLocation>
        <location evidence="9">Cytoplasm</location>
    </subcellularLocation>
</comment>
<dbReference type="GO" id="GO:0005829">
    <property type="term" value="C:cytosol"/>
    <property type="evidence" value="ECO:0007669"/>
    <property type="project" value="TreeGrafter"/>
</dbReference>
<dbReference type="SUPFAM" id="SSF55681">
    <property type="entry name" value="Class II aaRS and biotin synthetases"/>
    <property type="match status" value="1"/>
</dbReference>
<dbReference type="PANTHER" id="PTHR30075">
    <property type="entry name" value="GLYCYL-TRNA SYNTHETASE"/>
    <property type="match status" value="1"/>
</dbReference>
<comment type="catalytic activity">
    <reaction evidence="8 9">
        <text>tRNA(Gly) + glycine + ATP = glycyl-tRNA(Gly) + AMP + diphosphate</text>
        <dbReference type="Rhea" id="RHEA:16013"/>
        <dbReference type="Rhea" id="RHEA-COMP:9664"/>
        <dbReference type="Rhea" id="RHEA-COMP:9683"/>
        <dbReference type="ChEBI" id="CHEBI:30616"/>
        <dbReference type="ChEBI" id="CHEBI:33019"/>
        <dbReference type="ChEBI" id="CHEBI:57305"/>
        <dbReference type="ChEBI" id="CHEBI:78442"/>
        <dbReference type="ChEBI" id="CHEBI:78522"/>
        <dbReference type="ChEBI" id="CHEBI:456215"/>
        <dbReference type="EC" id="6.1.1.14"/>
    </reaction>
</comment>
<protein>
    <recommendedName>
        <fullName evidence="9">Glycine--tRNA ligase alpha subunit</fullName>
        <ecNumber evidence="9">6.1.1.14</ecNumber>
    </recommendedName>
    <alternativeName>
        <fullName evidence="9">Glycyl-tRNA synthetase alpha subunit</fullName>
        <shortName evidence="9">GlyRS</shortName>
    </alternativeName>
</protein>
<organism evidence="10 11">
    <name type="scientific">Bradyrhizobium lablabi</name>
    <dbReference type="NCBI Taxonomy" id="722472"/>
    <lineage>
        <taxon>Bacteria</taxon>
        <taxon>Pseudomonadati</taxon>
        <taxon>Pseudomonadota</taxon>
        <taxon>Alphaproteobacteria</taxon>
        <taxon>Hyphomicrobiales</taxon>
        <taxon>Nitrobacteraceae</taxon>
        <taxon>Bradyrhizobium</taxon>
    </lineage>
</organism>
<dbReference type="InterPro" id="IPR002310">
    <property type="entry name" value="Gly-tRNA_ligase_asu"/>
</dbReference>
<evidence type="ECO:0000313" key="11">
    <source>
        <dbReference type="Proteomes" id="UP000183208"/>
    </source>
</evidence>
<evidence type="ECO:0000256" key="1">
    <source>
        <dbReference type="ARBA" id="ARBA00008226"/>
    </source>
</evidence>